<dbReference type="PANTHER" id="PTHR43130:SF7">
    <property type="entry name" value="DJ-1_PFPI DOMAIN-CONTAINING PROTEIN"/>
    <property type="match status" value="1"/>
</dbReference>
<dbReference type="Gene3D" id="3.40.50.880">
    <property type="match status" value="1"/>
</dbReference>
<dbReference type="InterPro" id="IPR029062">
    <property type="entry name" value="Class_I_gatase-like"/>
</dbReference>
<dbReference type="OMA" id="YRWIQDG"/>
<organism evidence="2">
    <name type="scientific">Rosellinia necatrix</name>
    <name type="common">White root-rot fungus</name>
    <dbReference type="NCBI Taxonomy" id="77044"/>
    <lineage>
        <taxon>Eukaryota</taxon>
        <taxon>Fungi</taxon>
        <taxon>Dikarya</taxon>
        <taxon>Ascomycota</taxon>
        <taxon>Pezizomycotina</taxon>
        <taxon>Sordariomycetes</taxon>
        <taxon>Xylariomycetidae</taxon>
        <taxon>Xylariales</taxon>
        <taxon>Xylariaceae</taxon>
        <taxon>Rosellinia</taxon>
    </lineage>
</organism>
<dbReference type="SUPFAM" id="SSF52317">
    <property type="entry name" value="Class I glutamine amidotransferase-like"/>
    <property type="match status" value="1"/>
</dbReference>
<keyword evidence="3" id="KW-1185">Reference proteome</keyword>
<evidence type="ECO:0000259" key="1">
    <source>
        <dbReference type="Pfam" id="PF01965"/>
    </source>
</evidence>
<accession>A0A1S7ULB5</accession>
<dbReference type="OrthoDB" id="543156at2759"/>
<dbReference type="EMBL" id="DF977451">
    <property type="protein sequence ID" value="GAP84099.1"/>
    <property type="molecule type" value="Genomic_DNA"/>
</dbReference>
<feature type="domain" description="DJ-1/PfpI" evidence="1">
    <location>
        <begin position="70"/>
        <end position="199"/>
    </location>
</feature>
<evidence type="ECO:0000313" key="2">
    <source>
        <dbReference type="EMBL" id="GAP84099.1"/>
    </source>
</evidence>
<dbReference type="InterPro" id="IPR002818">
    <property type="entry name" value="DJ-1/PfpI"/>
</dbReference>
<dbReference type="InterPro" id="IPR052158">
    <property type="entry name" value="INH-QAR"/>
</dbReference>
<protein>
    <submittedName>
        <fullName evidence="2">Putative family protein</fullName>
    </submittedName>
</protein>
<name>A0A1S7ULB5_ROSNE</name>
<reference evidence="2" key="1">
    <citation type="submission" date="2016-03" db="EMBL/GenBank/DDBJ databases">
        <title>Draft genome sequence of Rosellinia necatrix.</title>
        <authorList>
            <person name="Kanematsu S."/>
        </authorList>
    </citation>
    <scope>NUCLEOTIDE SEQUENCE [LARGE SCALE GENOMIC DNA]</scope>
    <source>
        <strain evidence="2">W97</strain>
    </source>
</reference>
<dbReference type="Proteomes" id="UP000054516">
    <property type="component" value="Unassembled WGS sequence"/>
</dbReference>
<dbReference type="AlphaFoldDB" id="A0A1S7ULB5"/>
<dbReference type="PANTHER" id="PTHR43130">
    <property type="entry name" value="ARAC-FAMILY TRANSCRIPTIONAL REGULATOR"/>
    <property type="match status" value="1"/>
</dbReference>
<proteinExistence type="predicted"/>
<sequence length="251" mass="26795">MSQRPVKIGVYVPHGSQLLDLACVDVLHMMSREYLSTLPPTLLPRHMAAMAPSVQILYITTPEAKAGAAGVALTSDLRIRATHAIGDAEVRPGELDVLLVPGPDPNLAWDEGGPVPAFLAAHAARPAATDVLSVCTGALLCGAAGLLDGRAVCGPRGLQDLIRQRHPTAKLVGEKYRWVQDGNLWSSGGITNGNDLVAAYARAGKHFPSAVVEIACKMADVGDRAQRYEEGQAAFTLKMAWIIIKGFFIRW</sequence>
<evidence type="ECO:0000313" key="3">
    <source>
        <dbReference type="Proteomes" id="UP000054516"/>
    </source>
</evidence>
<dbReference type="Pfam" id="PF01965">
    <property type="entry name" value="DJ-1_PfpI"/>
    <property type="match status" value="1"/>
</dbReference>
<gene>
    <name evidence="2" type="ORF">SAMD00023353_0601240</name>
</gene>